<protein>
    <submittedName>
        <fullName evidence="1">Uncharacterized protein</fullName>
    </submittedName>
</protein>
<dbReference type="AlphaFoldDB" id="A0A9Q3K6Y4"/>
<proteinExistence type="predicted"/>
<comment type="caution">
    <text evidence="1">The sequence shown here is derived from an EMBL/GenBank/DDBJ whole genome shotgun (WGS) entry which is preliminary data.</text>
</comment>
<evidence type="ECO:0000313" key="1">
    <source>
        <dbReference type="EMBL" id="MBW0574269.1"/>
    </source>
</evidence>
<keyword evidence="2" id="KW-1185">Reference proteome</keyword>
<dbReference type="Proteomes" id="UP000765509">
    <property type="component" value="Unassembled WGS sequence"/>
</dbReference>
<evidence type="ECO:0000313" key="2">
    <source>
        <dbReference type="Proteomes" id="UP000765509"/>
    </source>
</evidence>
<name>A0A9Q3K6Y4_9BASI</name>
<sequence>MNKTTGITETTHGKHSSLITWLLTPIEPKASNPKLFKGSKGVPTKTKTARLQLKHSKGVIAPIKAQIQPSDEEWSLTGEAKSPYNYKSATRTCLK</sequence>
<accession>A0A9Q3K6Y4</accession>
<dbReference type="EMBL" id="AVOT02093819">
    <property type="protein sequence ID" value="MBW0574269.1"/>
    <property type="molecule type" value="Genomic_DNA"/>
</dbReference>
<gene>
    <name evidence="1" type="ORF">O181_113984</name>
</gene>
<reference evidence="1" key="1">
    <citation type="submission" date="2021-03" db="EMBL/GenBank/DDBJ databases">
        <title>Draft genome sequence of rust myrtle Austropuccinia psidii MF-1, a brazilian biotype.</title>
        <authorList>
            <person name="Quecine M.C."/>
            <person name="Pachon D.M.R."/>
            <person name="Bonatelli M.L."/>
            <person name="Correr F.H."/>
            <person name="Franceschini L.M."/>
            <person name="Leite T.F."/>
            <person name="Margarido G.R.A."/>
            <person name="Almeida C.A."/>
            <person name="Ferrarezi J.A."/>
            <person name="Labate C.A."/>
        </authorList>
    </citation>
    <scope>NUCLEOTIDE SEQUENCE</scope>
    <source>
        <strain evidence="1">MF-1</strain>
    </source>
</reference>
<organism evidence="1 2">
    <name type="scientific">Austropuccinia psidii MF-1</name>
    <dbReference type="NCBI Taxonomy" id="1389203"/>
    <lineage>
        <taxon>Eukaryota</taxon>
        <taxon>Fungi</taxon>
        <taxon>Dikarya</taxon>
        <taxon>Basidiomycota</taxon>
        <taxon>Pucciniomycotina</taxon>
        <taxon>Pucciniomycetes</taxon>
        <taxon>Pucciniales</taxon>
        <taxon>Sphaerophragmiaceae</taxon>
        <taxon>Austropuccinia</taxon>
    </lineage>
</organism>